<keyword evidence="2" id="KW-1185">Reference proteome</keyword>
<comment type="caution">
    <text evidence="1">The sequence shown here is derived from an EMBL/GenBank/DDBJ whole genome shotgun (WGS) entry which is preliminary data.</text>
</comment>
<protein>
    <submittedName>
        <fullName evidence="1">Uncharacterized protein</fullName>
    </submittedName>
</protein>
<dbReference type="Proteomes" id="UP000307720">
    <property type="component" value="Unassembled WGS sequence"/>
</dbReference>
<name>A0AC61QVD9_9FIRM</name>
<proteinExistence type="predicted"/>
<sequence length="112" mass="12396">MAVYAINSEGVEAMQTLRSELQQAIDDILQSCVKLENTVNSLEGQLGIYHEIILLEIKKVLLIVKKAKDGDDGVEFLINNKIPSMIANMEMLIEAGLGDGDDNPQKVLTLRR</sequence>
<dbReference type="EMBL" id="SRZB01000062">
    <property type="protein sequence ID" value="TGX96442.1"/>
    <property type="molecule type" value="Genomic_DNA"/>
</dbReference>
<evidence type="ECO:0000313" key="2">
    <source>
        <dbReference type="Proteomes" id="UP000307720"/>
    </source>
</evidence>
<organism evidence="1 2">
    <name type="scientific">Hominisplanchenecus murintestinalis</name>
    <dbReference type="NCBI Taxonomy" id="2941517"/>
    <lineage>
        <taxon>Bacteria</taxon>
        <taxon>Bacillati</taxon>
        <taxon>Bacillota</taxon>
        <taxon>Clostridia</taxon>
        <taxon>Lachnospirales</taxon>
        <taxon>Lachnospiraceae</taxon>
        <taxon>Hominisplanchenecus</taxon>
    </lineage>
</organism>
<gene>
    <name evidence="1" type="ORF">E5357_16075</name>
</gene>
<evidence type="ECO:0000313" key="1">
    <source>
        <dbReference type="EMBL" id="TGX96442.1"/>
    </source>
</evidence>
<accession>A0AC61QVD9</accession>
<reference evidence="1" key="1">
    <citation type="submission" date="2019-04" db="EMBL/GenBank/DDBJ databases">
        <title>Microbes associate with the intestines of laboratory mice.</title>
        <authorList>
            <person name="Navarre W."/>
            <person name="Wong E."/>
            <person name="Huang K."/>
            <person name="Tropini C."/>
            <person name="Ng K."/>
            <person name="Yu B."/>
        </authorList>
    </citation>
    <scope>NUCLEOTIDE SEQUENCE</scope>
    <source>
        <strain evidence="1">NM72_1-8</strain>
    </source>
</reference>